<dbReference type="EMBL" id="CAJNOB010000065">
    <property type="protein sequence ID" value="CAF0704382.1"/>
    <property type="molecule type" value="Genomic_DNA"/>
</dbReference>
<name>A0A8J2FUQ3_9BACT</name>
<comment type="caution">
    <text evidence="1">The sequence shown here is derived from an EMBL/GenBank/DDBJ whole genome shotgun (WGS) entry which is preliminary data.</text>
</comment>
<reference evidence="1" key="1">
    <citation type="submission" date="2021-02" db="EMBL/GenBank/DDBJ databases">
        <authorList>
            <person name="Cremers G."/>
            <person name="Picone N."/>
        </authorList>
    </citation>
    <scope>NUCLEOTIDE SEQUENCE</scope>
    <source>
        <strain evidence="1">PQ17</strain>
    </source>
</reference>
<organism evidence="1 2">
    <name type="scientific">Candidatus Methylacidithermus pantelleriae</name>
    <dbReference type="NCBI Taxonomy" id="2744239"/>
    <lineage>
        <taxon>Bacteria</taxon>
        <taxon>Pseudomonadati</taxon>
        <taxon>Verrucomicrobiota</taxon>
        <taxon>Methylacidiphilae</taxon>
        <taxon>Methylacidiphilales</taxon>
        <taxon>Methylacidiphilaceae</taxon>
        <taxon>Candidatus Methylacidithermus</taxon>
    </lineage>
</organism>
<keyword evidence="2" id="KW-1185">Reference proteome</keyword>
<dbReference type="AlphaFoldDB" id="A0A8J2FUQ3"/>
<evidence type="ECO:0000313" key="1">
    <source>
        <dbReference type="EMBL" id="CAF0704382.1"/>
    </source>
</evidence>
<proteinExistence type="predicted"/>
<evidence type="ECO:0000313" key="2">
    <source>
        <dbReference type="Proteomes" id="UP000663859"/>
    </source>
</evidence>
<dbReference type="Proteomes" id="UP000663859">
    <property type="component" value="Unassembled WGS sequence"/>
</dbReference>
<sequence>MEEGKSPCNLGTLTRDGALRISLELREAKLQERWSQSSQNIASFGLPTGVN</sequence>
<accession>A0A8J2FUQ3</accession>
<gene>
    <name evidence="1" type="ORF">MPNT_680005</name>
</gene>
<protein>
    <submittedName>
        <fullName evidence="1">Uncharacterized protein</fullName>
    </submittedName>
</protein>